<comment type="caution">
    <text evidence="6">The sequence shown here is derived from an EMBL/GenBank/DDBJ whole genome shotgun (WGS) entry which is preliminary data.</text>
</comment>
<proteinExistence type="predicted"/>
<dbReference type="InterPro" id="IPR014043">
    <property type="entry name" value="Acyl_transferase_dom"/>
</dbReference>
<dbReference type="InterPro" id="IPR016035">
    <property type="entry name" value="Acyl_Trfase/lysoPLipase"/>
</dbReference>
<dbReference type="Gene3D" id="3.40.366.10">
    <property type="entry name" value="Malonyl-Coenzyme A Acyl Carrier Protein, domain 2"/>
    <property type="match status" value="1"/>
</dbReference>
<evidence type="ECO:0000256" key="2">
    <source>
        <dbReference type="ARBA" id="ARBA00023268"/>
    </source>
</evidence>
<gene>
    <name evidence="6" type="ORF">STRAU_4030</name>
</gene>
<dbReference type="SUPFAM" id="SSF55048">
    <property type="entry name" value="Probable ACP-binding domain of malonyl-CoA ACP transacylase"/>
    <property type="match status" value="1"/>
</dbReference>
<feature type="compositionally biased region" description="Basic residues" evidence="4">
    <location>
        <begin position="501"/>
        <end position="511"/>
    </location>
</feature>
<dbReference type="Pfam" id="PF18369">
    <property type="entry name" value="PKS_DE"/>
    <property type="match status" value="1"/>
</dbReference>
<dbReference type="InterPro" id="IPR016036">
    <property type="entry name" value="Malonyl_transacylase_ACP-bd"/>
</dbReference>
<evidence type="ECO:0000259" key="5">
    <source>
        <dbReference type="SMART" id="SM00827"/>
    </source>
</evidence>
<evidence type="ECO:0000256" key="1">
    <source>
        <dbReference type="ARBA" id="ARBA00022679"/>
    </source>
</evidence>
<dbReference type="Gene3D" id="3.40.50.11460">
    <property type="match status" value="1"/>
</dbReference>
<dbReference type="SUPFAM" id="SSF52151">
    <property type="entry name" value="FabD/lysophospholipase-like"/>
    <property type="match status" value="1"/>
</dbReference>
<dbReference type="Pfam" id="PF00698">
    <property type="entry name" value="Acyl_transf_1"/>
    <property type="match status" value="1"/>
</dbReference>
<keyword evidence="3" id="KW-0012">Acyltransferase</keyword>
<dbReference type="InterPro" id="IPR036291">
    <property type="entry name" value="NAD(P)-bd_dom_sf"/>
</dbReference>
<sequence>MAAVNGPAQVVLSGDREVLAGLEETLRGEGRKVRWLKVSHAFHSPLMAPVLDDFRKVAENLTYRDTALPVVSNLTGRLATADELKDPEYWVRHIREAVRFHDGLTALTDFGVSTLLELGPDSVLTAMAHDTVTDPAAQTGLIAALRKDRPETDTFLTALAKAYVRGVEVDWTPLYAPATPRGRVDLPTYAFQHEHYWLNPLEQTAAAAAGGGADPVDARFWQAVEDEDLAALTGALEVDEEAPFRSVLPALTAWRRQRHEQSELDRRQYRIAWKPLAKVARPALTGTWLVVAPAGETDEPWTDASVRALEQGGARARVLRVEPRDAGGSELREQVRAALADHGGSEEQGTPVTGVLSLLACGPTPERSEAPETSKTHAVDGETVPADVLRTLALVQALGDADVAAPLWVATRGAVSVGASDAVAEADRAAVWGLGRVAALEHPERWGGLVDLPGTPDARATTRLAQVLGAASGEDQVAVRGTRWRCAGPACSGADWCAHRSATRPRTRRGSGPRPRAAARSSSPAARAPSAHTSPAGWRARAPSTSS</sequence>
<evidence type="ECO:0000256" key="4">
    <source>
        <dbReference type="SAM" id="MobiDB-lite"/>
    </source>
</evidence>
<dbReference type="InterPro" id="IPR001227">
    <property type="entry name" value="Ac_transferase_dom_sf"/>
</dbReference>
<feature type="compositionally biased region" description="Low complexity" evidence="4">
    <location>
        <begin position="512"/>
        <end position="536"/>
    </location>
</feature>
<dbReference type="AlphaFoldDB" id="S3ZIC7"/>
<dbReference type="PANTHER" id="PTHR43775">
    <property type="entry name" value="FATTY ACID SYNTHASE"/>
    <property type="match status" value="1"/>
</dbReference>
<feature type="domain" description="Malonyl-CoA:ACP transacylase (MAT)" evidence="5">
    <location>
        <begin position="1"/>
        <end position="149"/>
    </location>
</feature>
<dbReference type="SUPFAM" id="SSF51735">
    <property type="entry name" value="NAD(P)-binding Rossmann-fold domains"/>
    <property type="match status" value="1"/>
</dbReference>
<accession>S3ZIC7</accession>
<keyword evidence="2" id="KW-0511">Multifunctional enzyme</keyword>
<keyword evidence="7" id="KW-1185">Reference proteome</keyword>
<dbReference type="InterPro" id="IPR041618">
    <property type="entry name" value="PKS_DE"/>
</dbReference>
<dbReference type="SMART" id="SM00827">
    <property type="entry name" value="PKS_AT"/>
    <property type="match status" value="1"/>
</dbReference>
<reference evidence="6 7" key="1">
    <citation type="submission" date="2013-02" db="EMBL/GenBank/DDBJ databases">
        <title>Draft Genome Sequence of Streptomyces aurantiacus, Which Produces Setomimycin.</title>
        <authorList>
            <person name="Gruening B.A."/>
            <person name="Praeg A."/>
            <person name="Erxleben A."/>
            <person name="Guenther S."/>
            <person name="Mueller M."/>
        </authorList>
    </citation>
    <scope>NUCLEOTIDE SEQUENCE [LARGE SCALE GENOMIC DNA]</scope>
    <source>
        <strain evidence="6 7">JA 4570</strain>
    </source>
</reference>
<name>S3ZIC7_9ACTN</name>
<feature type="region of interest" description="Disordered" evidence="4">
    <location>
        <begin position="500"/>
        <end position="547"/>
    </location>
</feature>
<dbReference type="Proteomes" id="UP000014629">
    <property type="component" value="Unassembled WGS sequence"/>
</dbReference>
<keyword evidence="1" id="KW-0808">Transferase</keyword>
<dbReference type="GO" id="GO:0004312">
    <property type="term" value="F:fatty acid synthase activity"/>
    <property type="evidence" value="ECO:0007669"/>
    <property type="project" value="TreeGrafter"/>
</dbReference>
<organism evidence="6 7">
    <name type="scientific">Streptomyces aurantiacus JA 4570</name>
    <dbReference type="NCBI Taxonomy" id="1286094"/>
    <lineage>
        <taxon>Bacteria</taxon>
        <taxon>Bacillati</taxon>
        <taxon>Actinomycetota</taxon>
        <taxon>Actinomycetes</taxon>
        <taxon>Kitasatosporales</taxon>
        <taxon>Streptomycetaceae</taxon>
        <taxon>Streptomyces</taxon>
        <taxon>Streptomyces aurantiacus group</taxon>
    </lineage>
</organism>
<dbReference type="GO" id="GO:0006633">
    <property type="term" value="P:fatty acid biosynthetic process"/>
    <property type="evidence" value="ECO:0007669"/>
    <property type="project" value="TreeGrafter"/>
</dbReference>
<evidence type="ECO:0000256" key="3">
    <source>
        <dbReference type="ARBA" id="ARBA00023315"/>
    </source>
</evidence>
<dbReference type="Gene3D" id="3.30.70.3290">
    <property type="match status" value="1"/>
</dbReference>
<dbReference type="Gene3D" id="6.10.140.1830">
    <property type="match status" value="1"/>
</dbReference>
<dbReference type="InterPro" id="IPR050091">
    <property type="entry name" value="PKS_NRPS_Biosynth_Enz"/>
</dbReference>
<dbReference type="PATRIC" id="fig|1286094.4.peg.3986"/>
<evidence type="ECO:0000313" key="6">
    <source>
        <dbReference type="EMBL" id="EPH42908.1"/>
    </source>
</evidence>
<protein>
    <submittedName>
        <fullName evidence="6">Putative Oleandomycin polyketide synthase, modules 5 and 6</fullName>
    </submittedName>
</protein>
<evidence type="ECO:0000313" key="7">
    <source>
        <dbReference type="Proteomes" id="UP000014629"/>
    </source>
</evidence>
<dbReference type="EMBL" id="AOPZ01000199">
    <property type="protein sequence ID" value="EPH42908.1"/>
    <property type="molecule type" value="Genomic_DNA"/>
</dbReference>
<dbReference type="PANTHER" id="PTHR43775:SF51">
    <property type="entry name" value="INACTIVE PHENOLPHTHIOCEROL SYNTHESIS POLYKETIDE SYNTHASE TYPE I PKS1-RELATED"/>
    <property type="match status" value="1"/>
</dbReference>